<sequence>MRKITLLLAFIGMMSLQSCTVNEVREDTIDNDTISQVYEVTRSFTPSNNFSTLIAFPQPIFNSDMVLVYRLAGVSGGVDVWKLMPETYFFPDGTLDFGYDFDFTRFDANIFMHGFDLAGVSPNFRVNQVLRIVIVPGFFGKQAATSTSFNDYHEVVRRYGIQNVTKLP</sequence>
<evidence type="ECO:0008006" key="4">
    <source>
        <dbReference type="Google" id="ProtNLM"/>
    </source>
</evidence>
<evidence type="ECO:0000313" key="3">
    <source>
        <dbReference type="Proteomes" id="UP000184147"/>
    </source>
</evidence>
<organism evidence="2 3">
    <name type="scientific">Flavobacterium fontis</name>
    <dbReference type="NCBI Taxonomy" id="1124188"/>
    <lineage>
        <taxon>Bacteria</taxon>
        <taxon>Pseudomonadati</taxon>
        <taxon>Bacteroidota</taxon>
        <taxon>Flavobacteriia</taxon>
        <taxon>Flavobacteriales</taxon>
        <taxon>Flavobacteriaceae</taxon>
        <taxon>Flavobacterium</taxon>
    </lineage>
</organism>
<feature type="chain" id="PRO_5011957167" description="Lipoprotein" evidence="1">
    <location>
        <begin position="21"/>
        <end position="168"/>
    </location>
</feature>
<reference evidence="2 3" key="1">
    <citation type="submission" date="2016-11" db="EMBL/GenBank/DDBJ databases">
        <authorList>
            <person name="Jaros S."/>
            <person name="Januszkiewicz K."/>
            <person name="Wedrychowicz H."/>
        </authorList>
    </citation>
    <scope>NUCLEOTIDE SEQUENCE [LARGE SCALE GENOMIC DNA]</scope>
    <source>
        <strain evidence="2 3">DSM 25660</strain>
    </source>
</reference>
<keyword evidence="1" id="KW-0732">Signal</keyword>
<dbReference type="OrthoDB" id="1524444at2"/>
<proteinExistence type="predicted"/>
<dbReference type="Proteomes" id="UP000184147">
    <property type="component" value="Unassembled WGS sequence"/>
</dbReference>
<accession>A0A1M5DRY5</accession>
<evidence type="ECO:0000313" key="2">
    <source>
        <dbReference type="EMBL" id="SHF69634.1"/>
    </source>
</evidence>
<evidence type="ECO:0000256" key="1">
    <source>
        <dbReference type="SAM" id="SignalP"/>
    </source>
</evidence>
<feature type="signal peptide" evidence="1">
    <location>
        <begin position="1"/>
        <end position="20"/>
    </location>
</feature>
<dbReference type="EMBL" id="FQVQ01000016">
    <property type="protein sequence ID" value="SHF69634.1"/>
    <property type="molecule type" value="Genomic_DNA"/>
</dbReference>
<name>A0A1M5DRY5_9FLAO</name>
<gene>
    <name evidence="2" type="ORF">SAMN05444377_11620</name>
</gene>
<dbReference type="AlphaFoldDB" id="A0A1M5DRY5"/>
<protein>
    <recommendedName>
        <fullName evidence="4">Lipoprotein</fullName>
    </recommendedName>
</protein>
<dbReference type="PROSITE" id="PS51257">
    <property type="entry name" value="PROKAR_LIPOPROTEIN"/>
    <property type="match status" value="1"/>
</dbReference>
<dbReference type="RefSeq" id="WP_073364783.1">
    <property type="nucleotide sequence ID" value="NZ_FQVQ01000016.1"/>
</dbReference>
<keyword evidence="3" id="KW-1185">Reference proteome</keyword>
<dbReference type="STRING" id="1124188.SAMN05444377_11620"/>